<gene>
    <name evidence="1" type="ORF">CR203_04580</name>
</gene>
<dbReference type="AlphaFoldDB" id="A0A3A9K9X4"/>
<name>A0A3A9K9X4_9BACI</name>
<sequence>MNKSLISVHDLSIGMKTEHDIKDNLYQPLLIKGTILNLQDIITLTNLKQTYFIYEDQLRETPKEIKDLISQINVFLRTNTNMEHWGVNLDTELDCYTPRQKQINNPNWEQVISYDYFKHLFFKTYQRIVRSNGNNEQSVSLTLLNRACEYVVFEMNKSYWQGSFDRLFYHKTCQSWLKVHTNALTGIFDKMMLPKSGASIINIHSKRVKERRYL</sequence>
<dbReference type="OrthoDB" id="2066405at2"/>
<evidence type="ECO:0000313" key="1">
    <source>
        <dbReference type="EMBL" id="RKL69307.1"/>
    </source>
</evidence>
<evidence type="ECO:0000313" key="2">
    <source>
        <dbReference type="Proteomes" id="UP000281498"/>
    </source>
</evidence>
<keyword evidence="2" id="KW-1185">Reference proteome</keyword>
<dbReference type="Proteomes" id="UP000281498">
    <property type="component" value="Unassembled WGS sequence"/>
</dbReference>
<dbReference type="RefSeq" id="WP_110936053.1">
    <property type="nucleotide sequence ID" value="NZ_KZ614146.1"/>
</dbReference>
<accession>A0A3A9K9X4</accession>
<comment type="caution">
    <text evidence="1">The sequence shown here is derived from an EMBL/GenBank/DDBJ whole genome shotgun (WGS) entry which is preliminary data.</text>
</comment>
<protein>
    <submittedName>
        <fullName evidence="1">Uncharacterized protein</fullName>
    </submittedName>
</protein>
<organism evidence="1 2">
    <name type="scientific">Salipaludibacillus neizhouensis</name>
    <dbReference type="NCBI Taxonomy" id="885475"/>
    <lineage>
        <taxon>Bacteria</taxon>
        <taxon>Bacillati</taxon>
        <taxon>Bacillota</taxon>
        <taxon>Bacilli</taxon>
        <taxon>Bacillales</taxon>
        <taxon>Bacillaceae</taxon>
    </lineage>
</organism>
<reference evidence="1 2" key="1">
    <citation type="submission" date="2017-10" db="EMBL/GenBank/DDBJ databases">
        <title>Bacillus sp. nov., a halophilic bacterium isolated from a Keqin Lake.</title>
        <authorList>
            <person name="Wang H."/>
        </authorList>
    </citation>
    <scope>NUCLEOTIDE SEQUENCE [LARGE SCALE GENOMIC DNA]</scope>
    <source>
        <strain evidence="1 2">KCTC 13187</strain>
    </source>
</reference>
<proteinExistence type="predicted"/>
<dbReference type="EMBL" id="PDOE01000001">
    <property type="protein sequence ID" value="RKL69307.1"/>
    <property type="molecule type" value="Genomic_DNA"/>
</dbReference>